<dbReference type="STRING" id="87626.PTD2_10539"/>
<accession>A4C5J2</accession>
<dbReference type="HOGENOM" id="CLU_069808_0_0_6"/>
<reference evidence="1 2" key="1">
    <citation type="submission" date="2006-02" db="EMBL/GenBank/DDBJ databases">
        <authorList>
            <person name="Moran M.A."/>
            <person name="Kjelleberg S."/>
            <person name="Egan S."/>
            <person name="Saunders N."/>
            <person name="Thomas T."/>
            <person name="Ferriera S."/>
            <person name="Johnson J."/>
            <person name="Kravitz S."/>
            <person name="Halpern A."/>
            <person name="Remington K."/>
            <person name="Beeson K."/>
            <person name="Tran B."/>
            <person name="Rogers Y.-H."/>
            <person name="Friedman R."/>
            <person name="Venter J.C."/>
        </authorList>
    </citation>
    <scope>NUCLEOTIDE SEQUENCE [LARGE SCALE GENOMIC DNA]</scope>
    <source>
        <strain evidence="1 2">D2</strain>
    </source>
</reference>
<proteinExistence type="predicted"/>
<name>A4C5J2_9GAMM</name>
<evidence type="ECO:0008006" key="3">
    <source>
        <dbReference type="Google" id="ProtNLM"/>
    </source>
</evidence>
<dbReference type="eggNOG" id="ENOG502Z9WC">
    <property type="taxonomic scope" value="Bacteria"/>
</dbReference>
<dbReference type="EMBL" id="AAOH01000002">
    <property type="protein sequence ID" value="EAR29246.1"/>
    <property type="molecule type" value="Genomic_DNA"/>
</dbReference>
<evidence type="ECO:0000313" key="2">
    <source>
        <dbReference type="Proteomes" id="UP000006201"/>
    </source>
</evidence>
<dbReference type="Proteomes" id="UP000006201">
    <property type="component" value="Unassembled WGS sequence"/>
</dbReference>
<dbReference type="RefSeq" id="WP_009837121.1">
    <property type="nucleotide sequence ID" value="NZ_AAOH01000002.1"/>
</dbReference>
<evidence type="ECO:0000313" key="1">
    <source>
        <dbReference type="EMBL" id="EAR29246.1"/>
    </source>
</evidence>
<protein>
    <recommendedName>
        <fullName evidence="3">DUF3549 domain-containing protein</fullName>
    </recommendedName>
</protein>
<dbReference type="InterPro" id="IPR021936">
    <property type="entry name" value="DUF3549"/>
</dbReference>
<dbReference type="Pfam" id="PF12069">
    <property type="entry name" value="DUF3549"/>
    <property type="match status" value="1"/>
</dbReference>
<gene>
    <name evidence="1" type="ORF">PTD2_10539</name>
</gene>
<dbReference type="AlphaFoldDB" id="A4C5J2"/>
<dbReference type="OrthoDB" id="5597089at2"/>
<organism evidence="1 2">
    <name type="scientific">Pseudoalteromonas tunicata D2</name>
    <dbReference type="NCBI Taxonomy" id="87626"/>
    <lineage>
        <taxon>Bacteria</taxon>
        <taxon>Pseudomonadati</taxon>
        <taxon>Pseudomonadota</taxon>
        <taxon>Gammaproteobacteria</taxon>
        <taxon>Alteromonadales</taxon>
        <taxon>Pseudoalteromonadaceae</taxon>
        <taxon>Pseudoalteromonas</taxon>
    </lineage>
</organism>
<sequence length="343" mass="38530">MEKNIATLAQLLDAAGTQWRVYDIGRRIAKIDKATFAKIESTQIPYPTPLQQHAMIAIQFWDARASKEPYIWFLKFPLDEQNKLNQASRNHFADMVLEALGTQLTGQDEQAQQLNNNPYVFTPNVNKRAAFNALMKVELNQGASIYYEHAQLYFSGKIAIDSWQTLALQGIADFAMRLHQDNNSEKLLSVLNHLPEEVFNPLSSILEHVCITTTVAESLLKLGQQSLTLESPNTLIYSLRALSNAAATGLVDQLVDEALQSKHAHNTDLQLILAGRCWRSFSQPERLHLYMDHVAQSPVGPELFAGIFADLVAISELRPHVLNLLRIENRSETLARAIGSLFK</sequence>
<comment type="caution">
    <text evidence="1">The sequence shown here is derived from an EMBL/GenBank/DDBJ whole genome shotgun (WGS) entry which is preliminary data.</text>
</comment>
<keyword evidence="2" id="KW-1185">Reference proteome</keyword>